<dbReference type="EMBL" id="SRSF01000001">
    <property type="protein sequence ID" value="THH41669.1"/>
    <property type="molecule type" value="Genomic_DNA"/>
</dbReference>
<evidence type="ECO:0000259" key="1">
    <source>
        <dbReference type="Pfam" id="PF09557"/>
    </source>
</evidence>
<dbReference type="Proteomes" id="UP000308528">
    <property type="component" value="Unassembled WGS sequence"/>
</dbReference>
<proteinExistence type="predicted"/>
<gene>
    <name evidence="2" type="ORF">E4021_03475</name>
</gene>
<evidence type="ECO:0000313" key="3">
    <source>
        <dbReference type="Proteomes" id="UP000308528"/>
    </source>
</evidence>
<feature type="domain" description="DUF2382" evidence="1">
    <location>
        <begin position="25"/>
        <end position="135"/>
    </location>
</feature>
<comment type="caution">
    <text evidence="2">The sequence shown here is derived from an EMBL/GenBank/DDBJ whole genome shotgun (WGS) entry which is preliminary data.</text>
</comment>
<dbReference type="AlphaFoldDB" id="A0A4S4NNS9"/>
<dbReference type="Pfam" id="PF09557">
    <property type="entry name" value="DUF2382"/>
    <property type="match status" value="1"/>
</dbReference>
<keyword evidence="3" id="KW-1185">Reference proteome</keyword>
<reference evidence="2 3" key="1">
    <citation type="submission" date="2019-04" db="EMBL/GenBank/DDBJ databases">
        <title>Lewinella litorea sp. nov., isolated from a marine sand.</title>
        <authorList>
            <person name="Yoon J.-H."/>
        </authorList>
    </citation>
    <scope>NUCLEOTIDE SEQUENCE [LARGE SCALE GENOMIC DNA]</scope>
    <source>
        <strain evidence="2 3">HSMS-39</strain>
    </source>
</reference>
<sequence length="144" mass="16658">MMADDKQRNRNEVINREVPADEAIIPVVKEQLVFTSQPTVTGEVKVEKRVRTETVDVPLTTIDTSYRERRHTVNRVIDSIPEVRYEGDRIVIPVVREEEVVTKRLVLVEEIHLTKEQRVTERTTSVSLRSEQVNIAHEERGSDT</sequence>
<accession>A0A4S4NNS9</accession>
<protein>
    <submittedName>
        <fullName evidence="2">DUF2382 domain-containing protein</fullName>
    </submittedName>
</protein>
<dbReference type="OrthoDB" id="5569583at2"/>
<name>A0A4S4NNS9_9BACT</name>
<evidence type="ECO:0000313" key="2">
    <source>
        <dbReference type="EMBL" id="THH41669.1"/>
    </source>
</evidence>
<dbReference type="InterPro" id="IPR019060">
    <property type="entry name" value="DUF2382"/>
</dbReference>
<dbReference type="RefSeq" id="WP_136456512.1">
    <property type="nucleotide sequence ID" value="NZ_SRSF01000001.1"/>
</dbReference>
<organism evidence="2 3">
    <name type="scientific">Neolewinella litorea</name>
    <dbReference type="NCBI Taxonomy" id="2562452"/>
    <lineage>
        <taxon>Bacteria</taxon>
        <taxon>Pseudomonadati</taxon>
        <taxon>Bacteroidota</taxon>
        <taxon>Saprospiria</taxon>
        <taxon>Saprospirales</taxon>
        <taxon>Lewinellaceae</taxon>
        <taxon>Neolewinella</taxon>
    </lineage>
</organism>